<evidence type="ECO:0000313" key="2">
    <source>
        <dbReference type="EMBL" id="MSU05547.1"/>
    </source>
</evidence>
<name>A0A7X2PAZ9_9SPIO</name>
<dbReference type="Pfam" id="PF09820">
    <property type="entry name" value="AAA-ATPase_like"/>
    <property type="match status" value="1"/>
</dbReference>
<evidence type="ECO:0000313" key="3">
    <source>
        <dbReference type="Proteomes" id="UP000460549"/>
    </source>
</evidence>
<dbReference type="PANTHER" id="PTHR34825:SF1">
    <property type="entry name" value="AAA-ATPASE-LIKE DOMAIN-CONTAINING PROTEIN"/>
    <property type="match status" value="1"/>
</dbReference>
<dbReference type="Proteomes" id="UP000460549">
    <property type="component" value="Unassembled WGS sequence"/>
</dbReference>
<organism evidence="2 3">
    <name type="scientific">Bullifex porci</name>
    <dbReference type="NCBI Taxonomy" id="2606638"/>
    <lineage>
        <taxon>Bacteria</taxon>
        <taxon>Pseudomonadati</taxon>
        <taxon>Spirochaetota</taxon>
        <taxon>Spirochaetia</taxon>
        <taxon>Spirochaetales</taxon>
        <taxon>Spirochaetaceae</taxon>
        <taxon>Bullifex</taxon>
    </lineage>
</organism>
<dbReference type="Pfam" id="PF08011">
    <property type="entry name" value="PDDEXK_9"/>
    <property type="match status" value="1"/>
</dbReference>
<dbReference type="InterPro" id="IPR012547">
    <property type="entry name" value="PDDEXK_9"/>
</dbReference>
<proteinExistence type="predicted"/>
<dbReference type="InterPro" id="IPR027417">
    <property type="entry name" value="P-loop_NTPase"/>
</dbReference>
<dbReference type="RefSeq" id="WP_154424444.1">
    <property type="nucleotide sequence ID" value="NZ_VUNN01000002.1"/>
</dbReference>
<dbReference type="AlphaFoldDB" id="A0A7X2PAZ9"/>
<keyword evidence="3" id="KW-1185">Reference proteome</keyword>
<feature type="domain" description="AAA-ATPase-like" evidence="1">
    <location>
        <begin position="4"/>
        <end position="152"/>
    </location>
</feature>
<dbReference type="EMBL" id="VUNN01000002">
    <property type="protein sequence ID" value="MSU05547.1"/>
    <property type="molecule type" value="Genomic_DNA"/>
</dbReference>
<protein>
    <submittedName>
        <fullName evidence="2">AAA family ATPase</fullName>
    </submittedName>
</protein>
<reference evidence="2 3" key="1">
    <citation type="submission" date="2019-08" db="EMBL/GenBank/DDBJ databases">
        <title>In-depth cultivation of the pig gut microbiome towards novel bacterial diversity and tailored functional studies.</title>
        <authorList>
            <person name="Wylensek D."/>
            <person name="Hitch T.C.A."/>
            <person name="Clavel T."/>
        </authorList>
    </citation>
    <scope>NUCLEOTIDE SEQUENCE [LARGE SCALE GENOMIC DNA]</scope>
    <source>
        <strain evidence="2 3">NM-380-WT-3C1</strain>
    </source>
</reference>
<gene>
    <name evidence="2" type="ORF">FYJ80_01960</name>
</gene>
<accession>A0A7X2PAZ9</accession>
<comment type="caution">
    <text evidence="2">The sequence shown here is derived from an EMBL/GenBank/DDBJ whole genome shotgun (WGS) entry which is preliminary data.</text>
</comment>
<evidence type="ECO:0000259" key="1">
    <source>
        <dbReference type="Pfam" id="PF09820"/>
    </source>
</evidence>
<dbReference type="PANTHER" id="PTHR34825">
    <property type="entry name" value="CONSERVED PROTEIN, WITH A WEAK D-GALACTARATE DEHYDRATASE/ALTRONATE HYDROLASE DOMAIN"/>
    <property type="match status" value="1"/>
</dbReference>
<dbReference type="Gene3D" id="3.40.50.300">
    <property type="entry name" value="P-loop containing nucleotide triphosphate hydrolases"/>
    <property type="match status" value="1"/>
</dbReference>
<sequence length="471" mass="54674">MAANMIAAYYSKGCDSHEVFSDLKISKDPSFEENINKYNVLFIDCAGMYNNKPDDYTLVKMITESVVKEFRQNFQNIIFSDNCTLAQAILSVYSELGEKFIIILDEYDILIRERDEKELKLFFKLLNGLFKDNALLSSIALAYLTGIMPIIREKTQSKLNNFKEYTMLDAEDMAPFMGFTVDEVKALADKNNMDFEEIKRWYDGYNLNGVELYSPISIIRAIEKKRCDDYWTQTSSYDALKDFILMNIEGLKEDVIKMIAGESVLVNPRKFRNTVWNMESKDEVLTCLIHMGYLGFRYISSDRKECFIPNYEINKEWVISIEDSPKYKRVMKYINSSRELLNATWNKEEEIVAEIVEKTHMEVTSNLSYNNEASFQSAIRLAYFYADSYYTIVNELPAGKGYADIAFIPYVKDVPAMIIELKKDKTPNSAIDQIKRKEYPEALKEFKDNLLIVGISYDSKTKKHTCIIERA</sequence>
<dbReference type="InterPro" id="IPR018631">
    <property type="entry name" value="AAA-ATPase-like_dom"/>
</dbReference>